<name>A0A7S4IF33_9EUKA</name>
<dbReference type="PROSITE" id="PS51419">
    <property type="entry name" value="RAB"/>
    <property type="match status" value="1"/>
</dbReference>
<evidence type="ECO:0000256" key="2">
    <source>
        <dbReference type="ARBA" id="ARBA00023134"/>
    </source>
</evidence>
<dbReference type="SMART" id="SM00174">
    <property type="entry name" value="RHO"/>
    <property type="match status" value="1"/>
</dbReference>
<dbReference type="PROSITE" id="PS51421">
    <property type="entry name" value="RAS"/>
    <property type="match status" value="1"/>
</dbReference>
<evidence type="ECO:0000313" key="4">
    <source>
        <dbReference type="EMBL" id="CAE2227518.1"/>
    </source>
</evidence>
<dbReference type="AlphaFoldDB" id="A0A7S4IF33"/>
<dbReference type="GO" id="GO:0007165">
    <property type="term" value="P:signal transduction"/>
    <property type="evidence" value="ECO:0007669"/>
    <property type="project" value="InterPro"/>
</dbReference>
<dbReference type="GO" id="GO:0003924">
    <property type="term" value="F:GTPase activity"/>
    <property type="evidence" value="ECO:0007669"/>
    <property type="project" value="InterPro"/>
</dbReference>
<evidence type="ECO:0000256" key="3">
    <source>
        <dbReference type="SAM" id="MobiDB-lite"/>
    </source>
</evidence>
<keyword evidence="1" id="KW-0547">Nucleotide-binding</keyword>
<dbReference type="EMBL" id="HBKP01016541">
    <property type="protein sequence ID" value="CAE2227518.1"/>
    <property type="molecule type" value="Transcribed_RNA"/>
</dbReference>
<organism evidence="4">
    <name type="scientific">Vannella robusta</name>
    <dbReference type="NCBI Taxonomy" id="1487602"/>
    <lineage>
        <taxon>Eukaryota</taxon>
        <taxon>Amoebozoa</taxon>
        <taxon>Discosea</taxon>
        <taxon>Flabellinia</taxon>
        <taxon>Vannellidae</taxon>
        <taxon>Vannella</taxon>
    </lineage>
</organism>
<dbReference type="PANTHER" id="PTHR24070">
    <property type="entry name" value="RAS, DI-RAS, AND RHEB FAMILY MEMBERS OF SMALL GTPASE SUPERFAMILY"/>
    <property type="match status" value="1"/>
</dbReference>
<reference evidence="4" key="1">
    <citation type="submission" date="2021-01" db="EMBL/GenBank/DDBJ databases">
        <authorList>
            <person name="Corre E."/>
            <person name="Pelletier E."/>
            <person name="Niang G."/>
            <person name="Scheremetjew M."/>
            <person name="Finn R."/>
            <person name="Kale V."/>
            <person name="Holt S."/>
            <person name="Cochrane G."/>
            <person name="Meng A."/>
            <person name="Brown T."/>
            <person name="Cohen L."/>
        </authorList>
    </citation>
    <scope>NUCLEOTIDE SEQUENCE</scope>
    <source>
        <strain evidence="4">DIVA3 518/3/11/1/6</strain>
    </source>
</reference>
<dbReference type="GO" id="GO:0005525">
    <property type="term" value="F:GTP binding"/>
    <property type="evidence" value="ECO:0007669"/>
    <property type="project" value="UniProtKB-KW"/>
</dbReference>
<dbReference type="InterPro" id="IPR027417">
    <property type="entry name" value="P-loop_NTPase"/>
</dbReference>
<dbReference type="GO" id="GO:0016020">
    <property type="term" value="C:membrane"/>
    <property type="evidence" value="ECO:0007669"/>
    <property type="project" value="InterPro"/>
</dbReference>
<keyword evidence="2" id="KW-0342">GTP-binding</keyword>
<dbReference type="InterPro" id="IPR005225">
    <property type="entry name" value="Small_GTP-bd"/>
</dbReference>
<dbReference type="SMART" id="SM00175">
    <property type="entry name" value="RAB"/>
    <property type="match status" value="1"/>
</dbReference>
<feature type="region of interest" description="Disordered" evidence="3">
    <location>
        <begin position="121"/>
        <end position="140"/>
    </location>
</feature>
<sequence length="140" mass="15941">MLDIMDTAGQEEYSALRDSYMKTGEGFVLVYSITTNTSFEAAGKLRTQILRIKEETPDIPVMLVGNKLDLEDERQVTTEQGRALAQKFQSGFIETSAKTDTNIKELFFSLVRLVKTWRENHPEHHKTDKQKKKGGNCTLL</sequence>
<dbReference type="InterPro" id="IPR020849">
    <property type="entry name" value="Small_GTPase_Ras-type"/>
</dbReference>
<dbReference type="Gene3D" id="3.40.50.300">
    <property type="entry name" value="P-loop containing nucleotide triphosphate hydrolases"/>
    <property type="match status" value="1"/>
</dbReference>
<dbReference type="SMART" id="SM00173">
    <property type="entry name" value="RAS"/>
    <property type="match status" value="1"/>
</dbReference>
<gene>
    <name evidence="4" type="ORF">VSP0166_LOCUS11720</name>
</gene>
<accession>A0A7S4IF33</accession>
<proteinExistence type="predicted"/>
<dbReference type="NCBIfam" id="TIGR00231">
    <property type="entry name" value="small_GTP"/>
    <property type="match status" value="1"/>
</dbReference>
<evidence type="ECO:0000256" key="1">
    <source>
        <dbReference type="ARBA" id="ARBA00022741"/>
    </source>
</evidence>
<dbReference type="SUPFAM" id="SSF52540">
    <property type="entry name" value="P-loop containing nucleoside triphosphate hydrolases"/>
    <property type="match status" value="1"/>
</dbReference>
<dbReference type="Pfam" id="PF00071">
    <property type="entry name" value="Ras"/>
    <property type="match status" value="1"/>
</dbReference>
<dbReference type="InterPro" id="IPR001806">
    <property type="entry name" value="Small_GTPase"/>
</dbReference>
<protein>
    <submittedName>
        <fullName evidence="4">Uncharacterized protein</fullName>
    </submittedName>
</protein>